<proteinExistence type="inferred from homology"/>
<comment type="caution">
    <text evidence="9">The sequence shown here is derived from an EMBL/GenBank/DDBJ whole genome shotgun (WGS) entry which is preliminary data.</text>
</comment>
<dbReference type="AlphaFoldDB" id="A0A6V7XUI9"/>
<dbReference type="GO" id="GO:0048598">
    <property type="term" value="P:embryonic morphogenesis"/>
    <property type="evidence" value="ECO:0007669"/>
    <property type="project" value="TreeGrafter"/>
</dbReference>
<evidence type="ECO:0000256" key="6">
    <source>
        <dbReference type="SAM" id="MobiDB-lite"/>
    </source>
</evidence>
<dbReference type="Proteomes" id="UP000580250">
    <property type="component" value="Unassembled WGS sequence"/>
</dbReference>
<keyword evidence="4 5" id="KW-0539">Nucleus</keyword>
<keyword evidence="7" id="KW-0812">Transmembrane</keyword>
<reference evidence="9 10" key="1">
    <citation type="submission" date="2020-08" db="EMBL/GenBank/DDBJ databases">
        <authorList>
            <person name="Koutsovoulos G."/>
            <person name="Danchin GJ E."/>
        </authorList>
    </citation>
    <scope>NUCLEOTIDE SEQUENCE [LARGE SCALE GENOMIC DNA]</scope>
</reference>
<feature type="region of interest" description="Disordered" evidence="6">
    <location>
        <begin position="79"/>
        <end position="101"/>
    </location>
</feature>
<dbReference type="GO" id="GO:0000977">
    <property type="term" value="F:RNA polymerase II transcription regulatory region sequence-specific DNA binding"/>
    <property type="evidence" value="ECO:0007669"/>
    <property type="project" value="TreeGrafter"/>
</dbReference>
<dbReference type="InterPro" id="IPR050674">
    <property type="entry name" value="Msh_Homeobox_Regulators"/>
</dbReference>
<feature type="compositionally biased region" description="Low complexity" evidence="6">
    <location>
        <begin position="91"/>
        <end position="101"/>
    </location>
</feature>
<organism evidence="9 10">
    <name type="scientific">Meloidogyne enterolobii</name>
    <name type="common">Root-knot nematode worm</name>
    <name type="synonym">Meloidogyne mayaguensis</name>
    <dbReference type="NCBI Taxonomy" id="390850"/>
    <lineage>
        <taxon>Eukaryota</taxon>
        <taxon>Metazoa</taxon>
        <taxon>Ecdysozoa</taxon>
        <taxon>Nematoda</taxon>
        <taxon>Chromadorea</taxon>
        <taxon>Rhabditida</taxon>
        <taxon>Tylenchina</taxon>
        <taxon>Tylenchomorpha</taxon>
        <taxon>Tylenchoidea</taxon>
        <taxon>Meloidogynidae</taxon>
        <taxon>Meloidogyninae</taxon>
        <taxon>Meloidogyne</taxon>
    </lineage>
</organism>
<dbReference type="PANTHER" id="PTHR24338">
    <property type="entry name" value="HOMEOBOX PROTEIN MSX"/>
    <property type="match status" value="1"/>
</dbReference>
<evidence type="ECO:0000256" key="3">
    <source>
        <dbReference type="ARBA" id="ARBA00038425"/>
    </source>
</evidence>
<evidence type="ECO:0000313" key="9">
    <source>
        <dbReference type="EMBL" id="CAD2202955.1"/>
    </source>
</evidence>
<dbReference type="InterPro" id="IPR009057">
    <property type="entry name" value="Homeodomain-like_sf"/>
</dbReference>
<dbReference type="OrthoDB" id="6159439at2759"/>
<name>A0A6V7XUI9_MELEN</name>
<dbReference type="InterPro" id="IPR001356">
    <property type="entry name" value="HD"/>
</dbReference>
<keyword evidence="4 5" id="KW-0238">DNA-binding</keyword>
<comment type="similarity">
    <text evidence="3">Belongs to the Msh homeobox family.</text>
</comment>
<keyword evidence="7" id="KW-0472">Membrane</keyword>
<feature type="transmembrane region" description="Helical" evidence="7">
    <location>
        <begin position="21"/>
        <end position="40"/>
    </location>
</feature>
<sequence length="210" mass="24533">MKIKKKKQQQLQQFNKNFNQTIILYNFPQIFPNIFLSTNFPFRKLFPSISTSPIAGAAAAMFWLQQQIISKQRRLPPFDNSLREEGEGEENNLNNNQNLINYSSSSTEKSSTIIDKGSKLNGKIVENGKEQRKFYDEHSSTKISSIDISSCMLRRHKNNRKPRTPFSQQQLTALEQKFQRKQYLSIAERAEFSSNLKLSEQQVKIWFQVF</sequence>
<dbReference type="SUPFAM" id="SSF46689">
    <property type="entry name" value="Homeodomain-like"/>
    <property type="match status" value="1"/>
</dbReference>
<dbReference type="PANTHER" id="PTHR24338:SF9">
    <property type="entry name" value="HOMEOBOX PROTEIN MSX-3"/>
    <property type="match status" value="1"/>
</dbReference>
<evidence type="ECO:0000256" key="1">
    <source>
        <dbReference type="ARBA" id="ARBA00004123"/>
    </source>
</evidence>
<evidence type="ECO:0000256" key="5">
    <source>
        <dbReference type="RuleBase" id="RU000682"/>
    </source>
</evidence>
<evidence type="ECO:0000256" key="4">
    <source>
        <dbReference type="PROSITE-ProRule" id="PRU00108"/>
    </source>
</evidence>
<evidence type="ECO:0000256" key="2">
    <source>
        <dbReference type="ARBA" id="ARBA00022473"/>
    </source>
</evidence>
<dbReference type="CDD" id="cd00086">
    <property type="entry name" value="homeodomain"/>
    <property type="match status" value="1"/>
</dbReference>
<gene>
    <name evidence="9" type="ORF">MENT_LOCUS56612</name>
</gene>
<evidence type="ECO:0000256" key="7">
    <source>
        <dbReference type="SAM" id="Phobius"/>
    </source>
</evidence>
<comment type="subcellular location">
    <subcellularLocation>
        <location evidence="1 4 5">Nucleus</location>
    </subcellularLocation>
</comment>
<evidence type="ECO:0000259" key="8">
    <source>
        <dbReference type="PROSITE" id="PS50071"/>
    </source>
</evidence>
<keyword evidence="4 5" id="KW-0371">Homeobox</keyword>
<dbReference type="GO" id="GO:0005634">
    <property type="term" value="C:nucleus"/>
    <property type="evidence" value="ECO:0007669"/>
    <property type="project" value="UniProtKB-SubCell"/>
</dbReference>
<dbReference type="Pfam" id="PF00046">
    <property type="entry name" value="Homeodomain"/>
    <property type="match status" value="1"/>
</dbReference>
<protein>
    <recommendedName>
        <fullName evidence="8">Homeobox domain-containing protein</fullName>
    </recommendedName>
</protein>
<dbReference type="PROSITE" id="PS50071">
    <property type="entry name" value="HOMEOBOX_2"/>
    <property type="match status" value="1"/>
</dbReference>
<keyword evidence="2" id="KW-0217">Developmental protein</keyword>
<feature type="domain" description="Homeobox" evidence="8">
    <location>
        <begin position="157"/>
        <end position="210"/>
    </location>
</feature>
<dbReference type="GO" id="GO:0000981">
    <property type="term" value="F:DNA-binding transcription factor activity, RNA polymerase II-specific"/>
    <property type="evidence" value="ECO:0007669"/>
    <property type="project" value="TreeGrafter"/>
</dbReference>
<dbReference type="Gene3D" id="1.10.10.60">
    <property type="entry name" value="Homeodomain-like"/>
    <property type="match status" value="1"/>
</dbReference>
<accession>A0A6V7XUI9</accession>
<evidence type="ECO:0000313" key="10">
    <source>
        <dbReference type="Proteomes" id="UP000580250"/>
    </source>
</evidence>
<dbReference type="EMBL" id="CAJEWN010002286">
    <property type="protein sequence ID" value="CAD2202955.1"/>
    <property type="molecule type" value="Genomic_DNA"/>
</dbReference>
<dbReference type="SMART" id="SM00389">
    <property type="entry name" value="HOX"/>
    <property type="match status" value="1"/>
</dbReference>
<keyword evidence="7" id="KW-1133">Transmembrane helix</keyword>
<feature type="transmembrane region" description="Helical" evidence="7">
    <location>
        <begin position="46"/>
        <end position="64"/>
    </location>
</feature>